<organism evidence="4 5">
    <name type="scientific">Candidatus Shapirobacteria bacterium CG03_land_8_20_14_0_80_40_19</name>
    <dbReference type="NCBI Taxonomy" id="1974880"/>
    <lineage>
        <taxon>Bacteria</taxon>
        <taxon>Candidatus Shapironibacteriota</taxon>
    </lineage>
</organism>
<keyword evidence="2" id="KW-0472">Membrane</keyword>
<dbReference type="EMBL" id="PEVD01000056">
    <property type="protein sequence ID" value="PIV00380.1"/>
    <property type="molecule type" value="Genomic_DNA"/>
</dbReference>
<dbReference type="Proteomes" id="UP000230399">
    <property type="component" value="Unassembled WGS sequence"/>
</dbReference>
<reference evidence="5" key="1">
    <citation type="submission" date="2017-09" db="EMBL/GenBank/DDBJ databases">
        <title>Depth-based differentiation of microbial function through sediment-hosted aquifers and enrichment of novel symbionts in the deep terrestrial subsurface.</title>
        <authorList>
            <person name="Probst A.J."/>
            <person name="Ladd B."/>
            <person name="Jarett J.K."/>
            <person name="Geller-Mcgrath D.E."/>
            <person name="Sieber C.M.K."/>
            <person name="Emerson J.B."/>
            <person name="Anantharaman K."/>
            <person name="Thomas B.C."/>
            <person name="Malmstrom R."/>
            <person name="Stieglmeier M."/>
            <person name="Klingl A."/>
            <person name="Woyke T."/>
            <person name="Ryan C.M."/>
            <person name="Banfield J.F."/>
        </authorList>
    </citation>
    <scope>NUCLEOTIDE SEQUENCE [LARGE SCALE GENOMIC DNA]</scope>
</reference>
<keyword evidence="2" id="KW-0812">Transmembrane</keyword>
<dbReference type="PROSITE" id="PS50911">
    <property type="entry name" value="CHAP"/>
    <property type="match status" value="1"/>
</dbReference>
<feature type="domain" description="Peptidase C51" evidence="3">
    <location>
        <begin position="681"/>
        <end position="819"/>
    </location>
</feature>
<evidence type="ECO:0000313" key="5">
    <source>
        <dbReference type="Proteomes" id="UP000230399"/>
    </source>
</evidence>
<evidence type="ECO:0000259" key="3">
    <source>
        <dbReference type="PROSITE" id="PS50911"/>
    </source>
</evidence>
<feature type="transmembrane region" description="Helical" evidence="2">
    <location>
        <begin position="598"/>
        <end position="617"/>
    </location>
</feature>
<dbReference type="AlphaFoldDB" id="A0A2M7BBD7"/>
<sequence>MAPQTVFNKTEKKIGSLEYFLKIASFFEVEQNRKQKKDDWTFKQIDRLLRNWAVKFDPQLQKASFEEILIFIKSLAAEEITQTTIPTPLLEGLQENLAKENKQKAEIRLKAIEEAQKEIIERYKIRLKKQLVERLTQSPIPKEDTVKIAGGLLAQVQNRFPQTDLSLLIEKWKKNPPEEVEHRQVQDQIEQKFSQIWKSAVDQVAEQDRLSAKQKDFLKSLSFPALQVLKPAETLAEIGQYQEQINEISYFQTKIKALQQQQVENLVKLLSPALDPQKADLFSKEFIKLFPDNLVQYSSILSAPQEIEEAALATLLQMVGSEVSLKPEEVAAVSNSLISTGTSEITAYKKLSLLPKSDINPLRLKDEDGVTVLDRIKKQLLSGGINVNPENDSQLITFRYQIQAVEAIYKGLKKQDLEVKINQLLETGVPEHSREITELRGVAAIYMKVLQKTEESGFSKRQIEKWQKKASFPIRIPIFSKIKSWFLNTSLGKPIKLALEKSAQKSLQALWTAGREGIKKIAVPLITKVLTALGLGAKAALVGATNVVGLALLVVPKLIGKVKDFFKGIFSSGTRIFGSILSGIMGTTDIPEDSDSKWLKWIFIGIFAFIFFFVGVLDKGVKSGALINEEAELSEPGFTSPGLPSQCQPSRHFAEEVICVLEKCNIKKITSSSVNSTEQCIKKSNLTGKTALISNLTALYKGKLQCIGFVDAIQEALGKGMGPRKNACQYYISPPIGYNLIEGTISPQVGDVAVWNEAGCGGDPKSTAAYWGHIAVVIEINGNRKLTVAEVNGINGILRIVEYSYGHPENSTDPTGFLRQ</sequence>
<dbReference type="Pfam" id="PF05257">
    <property type="entry name" value="CHAP"/>
    <property type="match status" value="1"/>
</dbReference>
<dbReference type="InterPro" id="IPR007921">
    <property type="entry name" value="CHAP_dom"/>
</dbReference>
<feature type="transmembrane region" description="Helical" evidence="2">
    <location>
        <begin position="529"/>
        <end position="553"/>
    </location>
</feature>
<feature type="coiled-coil region" evidence="1">
    <location>
        <begin position="90"/>
        <end position="122"/>
    </location>
</feature>
<protein>
    <recommendedName>
        <fullName evidence="3">Peptidase C51 domain-containing protein</fullName>
    </recommendedName>
</protein>
<dbReference type="SUPFAM" id="SSF54001">
    <property type="entry name" value="Cysteine proteinases"/>
    <property type="match status" value="1"/>
</dbReference>
<accession>A0A2M7BBD7</accession>
<proteinExistence type="predicted"/>
<keyword evidence="1" id="KW-0175">Coiled coil</keyword>
<evidence type="ECO:0000313" key="4">
    <source>
        <dbReference type="EMBL" id="PIV00380.1"/>
    </source>
</evidence>
<keyword evidence="2" id="KW-1133">Transmembrane helix</keyword>
<evidence type="ECO:0000256" key="1">
    <source>
        <dbReference type="SAM" id="Coils"/>
    </source>
</evidence>
<gene>
    <name evidence="4" type="ORF">COS55_03535</name>
</gene>
<dbReference type="InterPro" id="IPR038765">
    <property type="entry name" value="Papain-like_cys_pep_sf"/>
</dbReference>
<dbReference type="Gene3D" id="3.90.1720.10">
    <property type="entry name" value="endopeptidase domain like (from Nostoc punctiforme)"/>
    <property type="match status" value="1"/>
</dbReference>
<name>A0A2M7BBD7_9BACT</name>
<comment type="caution">
    <text evidence="4">The sequence shown here is derived from an EMBL/GenBank/DDBJ whole genome shotgun (WGS) entry which is preliminary data.</text>
</comment>
<feature type="transmembrane region" description="Helical" evidence="2">
    <location>
        <begin position="565"/>
        <end position="586"/>
    </location>
</feature>
<evidence type="ECO:0000256" key="2">
    <source>
        <dbReference type="SAM" id="Phobius"/>
    </source>
</evidence>